<feature type="binding site" evidence="9">
    <location>
        <position position="93"/>
    </location>
    <ligand>
        <name>substrate</name>
    </ligand>
</feature>
<dbReference type="InterPro" id="IPR022616">
    <property type="entry name" value="Glyco_hydro_4_C"/>
</dbReference>
<name>A0A9D9ICD6_9SPIO</name>
<dbReference type="GO" id="GO:0005975">
    <property type="term" value="P:carbohydrate metabolic process"/>
    <property type="evidence" value="ECO:0007669"/>
    <property type="project" value="InterPro"/>
</dbReference>
<feature type="site" description="Increases basicity of active site Tyr" evidence="11">
    <location>
        <position position="111"/>
    </location>
</feature>
<dbReference type="InterPro" id="IPR019802">
    <property type="entry name" value="GlycHydrolase_4_CS"/>
</dbReference>
<dbReference type="SUPFAM" id="SSF56327">
    <property type="entry name" value="LDH C-terminal domain-like"/>
    <property type="match status" value="1"/>
</dbReference>
<dbReference type="GO" id="GO:0004553">
    <property type="term" value="F:hydrolase activity, hydrolyzing O-glycosyl compounds"/>
    <property type="evidence" value="ECO:0007669"/>
    <property type="project" value="InterPro"/>
</dbReference>
<dbReference type="InterPro" id="IPR015955">
    <property type="entry name" value="Lactate_DH/Glyco_Ohase_4_C"/>
</dbReference>
<keyword evidence="10" id="KW-0533">Nickel</keyword>
<reference evidence="14" key="2">
    <citation type="journal article" date="2021" name="PeerJ">
        <title>Extensive microbial diversity within the chicken gut microbiome revealed by metagenomics and culture.</title>
        <authorList>
            <person name="Gilroy R."/>
            <person name="Ravi A."/>
            <person name="Getino M."/>
            <person name="Pursley I."/>
            <person name="Horton D.L."/>
            <person name="Alikhan N.F."/>
            <person name="Baker D."/>
            <person name="Gharbi K."/>
            <person name="Hall N."/>
            <person name="Watson M."/>
            <person name="Adriaenssens E.M."/>
            <person name="Foster-Nyarko E."/>
            <person name="Jarju S."/>
            <person name="Secka A."/>
            <person name="Antonio M."/>
            <person name="Oren A."/>
            <person name="Chaudhuri R.R."/>
            <person name="La Ragione R."/>
            <person name="Hildebrand F."/>
            <person name="Pallen M.J."/>
        </authorList>
    </citation>
    <scope>NUCLEOTIDE SEQUENCE</scope>
    <source>
        <strain evidence="14">14700</strain>
    </source>
</reference>
<feature type="binding site" evidence="10">
    <location>
        <position position="171"/>
    </location>
    <ligand>
        <name>Mn(2+)</name>
        <dbReference type="ChEBI" id="CHEBI:29035"/>
    </ligand>
</feature>
<evidence type="ECO:0000256" key="11">
    <source>
        <dbReference type="PIRSR" id="PIRSR601088-4"/>
    </source>
</evidence>
<dbReference type="InterPro" id="IPR053715">
    <property type="entry name" value="GH4_Enzyme_sf"/>
</dbReference>
<evidence type="ECO:0000256" key="12">
    <source>
        <dbReference type="RuleBase" id="RU361152"/>
    </source>
</evidence>
<evidence type="ECO:0000256" key="2">
    <source>
        <dbReference type="ARBA" id="ARBA00010141"/>
    </source>
</evidence>
<keyword evidence="10" id="KW-0170">Cobalt</keyword>
<dbReference type="AlphaFoldDB" id="A0A9D9ICD6"/>
<dbReference type="GO" id="GO:0016616">
    <property type="term" value="F:oxidoreductase activity, acting on the CH-OH group of donors, NAD or NADP as acceptor"/>
    <property type="evidence" value="ECO:0007669"/>
    <property type="project" value="InterPro"/>
</dbReference>
<keyword evidence="8 12" id="KW-0326">Glycosidase</keyword>
<keyword evidence="7" id="KW-0119">Carbohydrate metabolism</keyword>
<dbReference type="SUPFAM" id="SSF51735">
    <property type="entry name" value="NAD(P)-binding Rossmann-fold domains"/>
    <property type="match status" value="1"/>
</dbReference>
<dbReference type="InterPro" id="IPR001088">
    <property type="entry name" value="Glyco_hydro_4"/>
</dbReference>
<dbReference type="PANTHER" id="PTHR32092:SF2">
    <property type="entry name" value="ALPHA-GALACTURONIDASE"/>
    <property type="match status" value="1"/>
</dbReference>
<feature type="domain" description="Glycosyl hydrolase family 4 C-terminal" evidence="13">
    <location>
        <begin position="204"/>
        <end position="424"/>
    </location>
</feature>
<keyword evidence="6 10" id="KW-0464">Manganese</keyword>
<dbReference type="PRINTS" id="PR00732">
    <property type="entry name" value="GLHYDRLASE4"/>
</dbReference>
<evidence type="ECO:0000256" key="10">
    <source>
        <dbReference type="PIRSR" id="PIRSR601088-3"/>
    </source>
</evidence>
<dbReference type="Gene3D" id="3.90.1820.10">
    <property type="entry name" value="AglA-like glucosidase"/>
    <property type="match status" value="1"/>
</dbReference>
<reference evidence="14" key="1">
    <citation type="submission" date="2020-10" db="EMBL/GenBank/DDBJ databases">
        <authorList>
            <person name="Gilroy R."/>
        </authorList>
    </citation>
    <scope>NUCLEOTIDE SEQUENCE</scope>
    <source>
        <strain evidence="14">14700</strain>
    </source>
</reference>
<keyword evidence="5 12" id="KW-0520">NAD</keyword>
<comment type="similarity">
    <text evidence="2 12">Belongs to the glycosyl hydrolase 4 family.</text>
</comment>
<evidence type="ECO:0000256" key="1">
    <source>
        <dbReference type="ARBA" id="ARBA00001936"/>
    </source>
</evidence>
<dbReference type="InterPro" id="IPR036291">
    <property type="entry name" value="NAD(P)-bd_dom_sf"/>
</dbReference>
<comment type="caution">
    <text evidence="14">The sequence shown here is derived from an EMBL/GenBank/DDBJ whole genome shotgun (WGS) entry which is preliminary data.</text>
</comment>
<comment type="cofactor">
    <cofactor evidence="12">
        <name>NAD(+)</name>
        <dbReference type="ChEBI" id="CHEBI:57540"/>
    </cofactor>
    <text evidence="12">Binds 1 NAD(+) per subunit.</text>
</comment>
<dbReference type="EMBL" id="JADIMF010000154">
    <property type="protein sequence ID" value="MBO8470018.1"/>
    <property type="molecule type" value="Genomic_DNA"/>
</dbReference>
<dbReference type="GO" id="GO:0046872">
    <property type="term" value="F:metal ion binding"/>
    <property type="evidence" value="ECO:0007669"/>
    <property type="project" value="UniProtKB-KW"/>
</dbReference>
<evidence type="ECO:0000256" key="6">
    <source>
        <dbReference type="ARBA" id="ARBA00023211"/>
    </source>
</evidence>
<dbReference type="PROSITE" id="PS01324">
    <property type="entry name" value="GLYCOSYL_HYDROL_F4"/>
    <property type="match status" value="1"/>
</dbReference>
<protein>
    <submittedName>
        <fullName evidence="14">Alpha-galactosidase</fullName>
    </submittedName>
</protein>
<evidence type="ECO:0000256" key="8">
    <source>
        <dbReference type="ARBA" id="ARBA00023295"/>
    </source>
</evidence>
<keyword evidence="3 10" id="KW-0479">Metal-binding</keyword>
<keyword evidence="4 12" id="KW-0378">Hydrolase</keyword>
<keyword evidence="10" id="KW-0408">Iron</keyword>
<sequence length="446" mass="50142">MENTRICIIGGGSRQWAIRFLMDLSLQDKIGAHVALYDIDRKAAENNKEVAERIFRINGKSHLSVSVASTLDEGLKGVDFIIIAIEPGCIDIRQYDLGLPEEYGIYQSVGDTTGPGGLMRAWRALPLFFDFARAIEKNAPNAWVINYTNPMTLCTAALYKAYPGIKALGCCHEVFGTENFIASIIAKKEEIETPDRRDVMVDVSGLNHFTFVTKALYKGVDYIPYLKEMVKDPSTFPDLTEKAKKRVADGKWFESDHLVALSFLRDFGTLGAAGDRHLAEFVPFFLNSNEEAWRYGFIRTPFSYRVEEDKRKKSKVYTDEELVAAPSDEEGVDILLSLFGERTLKTNVNMPNRGQVRYLKEGHIVESNGYISADSIVPIVSTDPSLAVQSMVKRVETEQDLALEAIWNNDMDLLFQAFISDPLVNINVDKAHELFTRMIASCGLRY</sequence>
<gene>
    <name evidence="14" type="ORF">IAA72_09610</name>
</gene>
<evidence type="ECO:0000256" key="7">
    <source>
        <dbReference type="ARBA" id="ARBA00023277"/>
    </source>
</evidence>
<evidence type="ECO:0000313" key="14">
    <source>
        <dbReference type="EMBL" id="MBO8470018.1"/>
    </source>
</evidence>
<dbReference type="Proteomes" id="UP000810292">
    <property type="component" value="Unassembled WGS sequence"/>
</dbReference>
<feature type="binding site" evidence="10">
    <location>
        <position position="208"/>
    </location>
    <ligand>
        <name>Mn(2+)</name>
        <dbReference type="ChEBI" id="CHEBI:29035"/>
    </ligand>
</feature>
<evidence type="ECO:0000256" key="4">
    <source>
        <dbReference type="ARBA" id="ARBA00022801"/>
    </source>
</evidence>
<dbReference type="Pfam" id="PF02056">
    <property type="entry name" value="Glyco_hydro_4"/>
    <property type="match status" value="1"/>
</dbReference>
<evidence type="ECO:0000259" key="13">
    <source>
        <dbReference type="Pfam" id="PF11975"/>
    </source>
</evidence>
<evidence type="ECO:0000256" key="5">
    <source>
        <dbReference type="ARBA" id="ARBA00023027"/>
    </source>
</evidence>
<dbReference type="PANTHER" id="PTHR32092">
    <property type="entry name" value="6-PHOSPHO-BETA-GLUCOSIDASE-RELATED"/>
    <property type="match status" value="1"/>
</dbReference>
<dbReference type="Pfam" id="PF11975">
    <property type="entry name" value="Glyco_hydro_4C"/>
    <property type="match status" value="1"/>
</dbReference>
<evidence type="ECO:0000256" key="3">
    <source>
        <dbReference type="ARBA" id="ARBA00022723"/>
    </source>
</evidence>
<evidence type="ECO:0000256" key="9">
    <source>
        <dbReference type="PIRSR" id="PIRSR601088-2"/>
    </source>
</evidence>
<organism evidence="14 15">
    <name type="scientific">Candidatus Ornithospirochaeta stercoravium</name>
    <dbReference type="NCBI Taxonomy" id="2840897"/>
    <lineage>
        <taxon>Bacteria</taxon>
        <taxon>Pseudomonadati</taxon>
        <taxon>Spirochaetota</taxon>
        <taxon>Spirochaetia</taxon>
        <taxon>Spirochaetales</taxon>
        <taxon>Spirochaetaceae</taxon>
        <taxon>Spirochaetaceae incertae sedis</taxon>
        <taxon>Candidatus Ornithospirochaeta</taxon>
    </lineage>
</organism>
<feature type="binding site" evidence="9">
    <location>
        <position position="149"/>
    </location>
    <ligand>
        <name>substrate</name>
    </ligand>
</feature>
<proteinExistence type="inferred from homology"/>
<comment type="cofactor">
    <cofactor evidence="1">
        <name>Mn(2+)</name>
        <dbReference type="ChEBI" id="CHEBI:29035"/>
    </cofactor>
</comment>
<evidence type="ECO:0000313" key="15">
    <source>
        <dbReference type="Proteomes" id="UP000810292"/>
    </source>
</evidence>
<accession>A0A9D9ICD6</accession>